<accession>A0ACC0KJZ5</accession>
<keyword evidence="2" id="KW-1185">Reference proteome</keyword>
<organism evidence="1 2">
    <name type="scientific">Choristoneura fumiferana</name>
    <name type="common">Spruce budworm moth</name>
    <name type="synonym">Archips fumiferana</name>
    <dbReference type="NCBI Taxonomy" id="7141"/>
    <lineage>
        <taxon>Eukaryota</taxon>
        <taxon>Metazoa</taxon>
        <taxon>Ecdysozoa</taxon>
        <taxon>Arthropoda</taxon>
        <taxon>Hexapoda</taxon>
        <taxon>Insecta</taxon>
        <taxon>Pterygota</taxon>
        <taxon>Neoptera</taxon>
        <taxon>Endopterygota</taxon>
        <taxon>Lepidoptera</taxon>
        <taxon>Glossata</taxon>
        <taxon>Ditrysia</taxon>
        <taxon>Tortricoidea</taxon>
        <taxon>Tortricidae</taxon>
        <taxon>Tortricinae</taxon>
        <taxon>Choristoneura</taxon>
    </lineage>
</organism>
<dbReference type="Proteomes" id="UP001064048">
    <property type="component" value="Chromosome 17"/>
</dbReference>
<name>A0ACC0KJZ5_CHOFU</name>
<comment type="caution">
    <text evidence="1">The sequence shown here is derived from an EMBL/GenBank/DDBJ whole genome shotgun (WGS) entry which is preliminary data.</text>
</comment>
<sequence>MRAPALKNFSIAMKMKDLDRAIIATSILGVVVSTYSLHVEMSVAAEPEYKAYCDLGEKVSCSKVLTSEYATGFGLVAKGSLWDIPNCIYGIFFYCLMVLLATYDDLRLVRVQFAAALTAVLSCVYLAYLLLFVLHDLCIVCLTTYIVNAVLITLIYKKMNYLAKKQC</sequence>
<dbReference type="EMBL" id="CM046117">
    <property type="protein sequence ID" value="KAI8436753.1"/>
    <property type="molecule type" value="Genomic_DNA"/>
</dbReference>
<evidence type="ECO:0000313" key="1">
    <source>
        <dbReference type="EMBL" id="KAI8436753.1"/>
    </source>
</evidence>
<evidence type="ECO:0000313" key="2">
    <source>
        <dbReference type="Proteomes" id="UP001064048"/>
    </source>
</evidence>
<gene>
    <name evidence="1" type="ORF">MSG28_010222</name>
</gene>
<reference evidence="1 2" key="1">
    <citation type="journal article" date="2022" name="Genome Biol. Evol.">
        <title>The Spruce Budworm Genome: Reconstructing the Evolutionary History of Antifreeze Proteins.</title>
        <authorList>
            <person name="Beliveau C."/>
            <person name="Gagne P."/>
            <person name="Picq S."/>
            <person name="Vernygora O."/>
            <person name="Keeling C.I."/>
            <person name="Pinkney K."/>
            <person name="Doucet D."/>
            <person name="Wen F."/>
            <person name="Johnston J.S."/>
            <person name="Maaroufi H."/>
            <person name="Boyle B."/>
            <person name="Laroche J."/>
            <person name="Dewar K."/>
            <person name="Juretic N."/>
            <person name="Blackburn G."/>
            <person name="Nisole A."/>
            <person name="Brunet B."/>
            <person name="Brandao M."/>
            <person name="Lumley L."/>
            <person name="Duan J."/>
            <person name="Quan G."/>
            <person name="Lucarotti C.J."/>
            <person name="Roe A.D."/>
            <person name="Sperling F.A.H."/>
            <person name="Levesque R.C."/>
            <person name="Cusson M."/>
        </authorList>
    </citation>
    <scope>NUCLEOTIDE SEQUENCE [LARGE SCALE GENOMIC DNA]</scope>
    <source>
        <strain evidence="1">Glfc:IPQL:Cfum</strain>
    </source>
</reference>
<proteinExistence type="predicted"/>
<protein>
    <submittedName>
        <fullName evidence="1">Uncharacterized protein</fullName>
    </submittedName>
</protein>